<dbReference type="GeneID" id="20283140"/>
<dbReference type="RefSeq" id="YP_009055918.1">
    <property type="nucleotide sequence ID" value="NC_024788.1"/>
</dbReference>
<name>A0A075M0A4_9CAUD</name>
<dbReference type="KEGG" id="vg:20283140"/>
<dbReference type="EMBL" id="KJ489402">
    <property type="protein sequence ID" value="AIF72029.1"/>
    <property type="molecule type" value="Genomic_DNA"/>
</dbReference>
<accession>A0A075M0A4</accession>
<reference evidence="1 2" key="2">
    <citation type="journal article" date="2016" name="Virology (Lond)">
        <title>Genomic characterization and comparison of seven Myoviridae bacteriophage infecting Bacillus thuringiensis.</title>
        <authorList>
            <person name="Sauder A.B."/>
            <person name="Quinn M.R."/>
            <person name="Brouillette A."/>
            <person name="Caruso S."/>
            <person name="Cresawn S."/>
            <person name="Erill I."/>
            <person name="Lewis L."/>
            <person name="Loesser-Casey K."/>
            <person name="Pate M."/>
            <person name="Scott C."/>
            <person name="Stockwell S."/>
            <person name="Temple L."/>
        </authorList>
    </citation>
    <scope>NUCLEOTIDE SEQUENCE [LARGE SCALE GENOMIC DNA]</scope>
</reference>
<evidence type="ECO:0000313" key="2">
    <source>
        <dbReference type="Proteomes" id="UP000028561"/>
    </source>
</evidence>
<organism evidence="1 2">
    <name type="scientific">Bacillus phage Riley</name>
    <dbReference type="NCBI Taxonomy" id="1486662"/>
    <lineage>
        <taxon>Viruses</taxon>
        <taxon>Duplodnaviria</taxon>
        <taxon>Heunggongvirae</taxon>
        <taxon>Uroviricota</taxon>
        <taxon>Caudoviricetes</taxon>
        <taxon>Herelleviridae</taxon>
        <taxon>Bastillevirinae</taxon>
        <taxon>Bequatrovirus</taxon>
        <taxon>Bequatrovirus riley</taxon>
    </lineage>
</organism>
<reference evidence="2" key="1">
    <citation type="submission" date="2014-09" db="EMBL/GenBank/DDBJ databases">
        <title>Genomic characterization and comparison of seven Myoviridae bacteriophage infecting Bacillus thuringiensis.</title>
        <authorList>
            <person name="Sauder A.B."/>
            <person name="McKenzie Q.R."/>
            <person name="Temple L.M."/>
            <person name="Alexis B.K."/>
            <person name="Al-Atrache Z."/>
            <person name="Lewis L.O."/>
            <person name="Loesser-Casey K.E."/>
            <person name="Mitchell K.J."/>
        </authorList>
    </citation>
    <scope>NUCLEOTIDE SEQUENCE [LARGE SCALE GENOMIC DNA]</scope>
</reference>
<dbReference type="Proteomes" id="UP000028561">
    <property type="component" value="Segment"/>
</dbReference>
<protein>
    <submittedName>
        <fullName evidence="1">Uncharacterized protein</fullName>
    </submittedName>
</protein>
<evidence type="ECO:0000313" key="1">
    <source>
        <dbReference type="EMBL" id="AIF72029.1"/>
    </source>
</evidence>
<proteinExistence type="predicted"/>
<sequence>MIKFFTQLFCPHDYEGEYETIASVRDGNDNLVITTTRYKCKKCEDVIHKEKIDRVEKEWYKQKEEE</sequence>
<keyword evidence="2" id="KW-1185">Reference proteome</keyword>